<dbReference type="Gene3D" id="3.40.1170.60">
    <property type="match status" value="1"/>
</dbReference>
<comment type="similarity">
    <text evidence="1">Belongs to the DNA polymerase type-Y family.</text>
</comment>
<dbReference type="Pfam" id="PF21999">
    <property type="entry name" value="IMS_HHH_1"/>
    <property type="match status" value="1"/>
</dbReference>
<reference evidence="7 8" key="1">
    <citation type="journal article" date="2015" name="Genome Announc.">
        <title>Expanding the biotechnology potential of lactobacilli through comparative genomics of 213 strains and associated genera.</title>
        <authorList>
            <person name="Sun Z."/>
            <person name="Harris H.M."/>
            <person name="McCann A."/>
            <person name="Guo C."/>
            <person name="Argimon S."/>
            <person name="Zhang W."/>
            <person name="Yang X."/>
            <person name="Jeffery I.B."/>
            <person name="Cooney J.C."/>
            <person name="Kagawa T.F."/>
            <person name="Liu W."/>
            <person name="Song Y."/>
            <person name="Salvetti E."/>
            <person name="Wrobel A."/>
            <person name="Rasinkangas P."/>
            <person name="Parkhill J."/>
            <person name="Rea M.C."/>
            <person name="O'Sullivan O."/>
            <person name="Ritari J."/>
            <person name="Douillard F.P."/>
            <person name="Paul Ross R."/>
            <person name="Yang R."/>
            <person name="Briner A.E."/>
            <person name="Felis G.E."/>
            <person name="de Vos W.M."/>
            <person name="Barrangou R."/>
            <person name="Klaenhammer T.R."/>
            <person name="Caufield P.W."/>
            <person name="Cui Y."/>
            <person name="Zhang H."/>
            <person name="O'Toole P.W."/>
        </authorList>
    </citation>
    <scope>NUCLEOTIDE SEQUENCE [LARGE SCALE GENOMIC DNA]</scope>
    <source>
        <strain evidence="7 8">DSM 16991</strain>
    </source>
</reference>
<dbReference type="InterPro" id="IPR053848">
    <property type="entry name" value="IMS_HHH_1"/>
</dbReference>
<feature type="domain" description="UmuC" evidence="6">
    <location>
        <begin position="21"/>
        <end position="210"/>
    </location>
</feature>
<dbReference type="PROSITE" id="PS50173">
    <property type="entry name" value="UMUC"/>
    <property type="match status" value="1"/>
</dbReference>
<evidence type="ECO:0000256" key="5">
    <source>
        <dbReference type="ARBA" id="ARBA00022932"/>
    </source>
</evidence>
<evidence type="ECO:0000256" key="2">
    <source>
        <dbReference type="ARBA" id="ARBA00022457"/>
    </source>
</evidence>
<evidence type="ECO:0000313" key="7">
    <source>
        <dbReference type="EMBL" id="KRM27546.1"/>
    </source>
</evidence>
<dbReference type="GO" id="GO:0005829">
    <property type="term" value="C:cytosol"/>
    <property type="evidence" value="ECO:0007669"/>
    <property type="project" value="TreeGrafter"/>
</dbReference>
<dbReference type="GO" id="GO:0006260">
    <property type="term" value="P:DNA replication"/>
    <property type="evidence" value="ECO:0007669"/>
    <property type="project" value="UniProtKB-KW"/>
</dbReference>
<keyword evidence="2" id="KW-0515">Mutator protein</keyword>
<dbReference type="PANTHER" id="PTHR11076">
    <property type="entry name" value="DNA REPAIR POLYMERASE UMUC / TRANSFERASE FAMILY MEMBER"/>
    <property type="match status" value="1"/>
</dbReference>
<protein>
    <submittedName>
        <fullName evidence="7">DNA-directed DNA polymerase</fullName>
    </submittedName>
</protein>
<dbReference type="Pfam" id="PF11799">
    <property type="entry name" value="IMS_C"/>
    <property type="match status" value="1"/>
</dbReference>
<evidence type="ECO:0000259" key="6">
    <source>
        <dbReference type="PROSITE" id="PS50173"/>
    </source>
</evidence>
<name>A0A0R1XBG8_9LACO</name>
<sequence>MANKEEKTPLSDPTALPRRDFMCIDCKSFYASTEAIKRGIDPLAANMVVLSREESSGGLVLAASPYSKETYGVKLGTRRYEIKPQMNLTIVEPHMADYIDRNMRINHIYQQFTDRPHWFPYSIDESFLDVSGSHKLFGDNDEIAARIQHKVFTETGIVTTVGIGPNPLLAKLALDNAAKKKTPWRAEWDYADVPATVWKIAPLDDMWGIGSRLAKRLNAMGIYTVKELAHANLKMLEKEFGILGDQLYYHAWGIDYSNLEHRYVPRNETRGYGNSQVLMRDYTTFEDCTTIIREIAHQVAARLRRHQVQCEIIGINIGYAEESDQRRGFFSAQTRVTPTNLDDEIATIAVYLFNKKWDGSPIRNVGVRCTRISEQHSLQLNVFETGQHTLDRAQLDRVIDNIQTRFGVKALVRASSKTKGGTAIDRADLIGGHHA</sequence>
<dbReference type="eggNOG" id="COG0389">
    <property type="taxonomic scope" value="Bacteria"/>
</dbReference>
<dbReference type="AlphaFoldDB" id="A0A0R1XBG8"/>
<organism evidence="7 8">
    <name type="scientific">Schleiferilactobacillus harbinensis DSM 16991</name>
    <dbReference type="NCBI Taxonomy" id="1122147"/>
    <lineage>
        <taxon>Bacteria</taxon>
        <taxon>Bacillati</taxon>
        <taxon>Bacillota</taxon>
        <taxon>Bacilli</taxon>
        <taxon>Lactobacillales</taxon>
        <taxon>Lactobacillaceae</taxon>
        <taxon>Schleiferilactobacillus</taxon>
    </lineage>
</organism>
<proteinExistence type="inferred from homology"/>
<keyword evidence="3" id="KW-0548">Nucleotidyltransferase</keyword>
<comment type="caution">
    <text evidence="7">The sequence shown here is derived from an EMBL/GenBank/DDBJ whole genome shotgun (WGS) entry which is preliminary data.</text>
</comment>
<accession>A0A0R1XBG8</accession>
<dbReference type="SUPFAM" id="SSF100879">
    <property type="entry name" value="Lesion bypass DNA polymerase (Y-family), little finger domain"/>
    <property type="match status" value="1"/>
</dbReference>
<dbReference type="InterPro" id="IPR001126">
    <property type="entry name" value="UmuC"/>
</dbReference>
<dbReference type="GO" id="GO:0009432">
    <property type="term" value="P:SOS response"/>
    <property type="evidence" value="ECO:0007669"/>
    <property type="project" value="TreeGrafter"/>
</dbReference>
<evidence type="ECO:0000256" key="4">
    <source>
        <dbReference type="ARBA" id="ARBA00022705"/>
    </source>
</evidence>
<dbReference type="SUPFAM" id="SSF56672">
    <property type="entry name" value="DNA/RNA polymerases"/>
    <property type="match status" value="1"/>
</dbReference>
<dbReference type="Proteomes" id="UP000050949">
    <property type="component" value="Unassembled WGS sequence"/>
</dbReference>
<dbReference type="GO" id="GO:0006281">
    <property type="term" value="P:DNA repair"/>
    <property type="evidence" value="ECO:0007669"/>
    <property type="project" value="InterPro"/>
</dbReference>
<dbReference type="Gene3D" id="3.30.1490.100">
    <property type="entry name" value="DNA polymerase, Y-family, little finger domain"/>
    <property type="match status" value="1"/>
</dbReference>
<dbReference type="GO" id="GO:0003684">
    <property type="term" value="F:damaged DNA binding"/>
    <property type="evidence" value="ECO:0007669"/>
    <property type="project" value="InterPro"/>
</dbReference>
<dbReference type="PANTHER" id="PTHR11076:SF35">
    <property type="entry name" value="DNA REPAIR PROTEIN HOMOLOG YOBH"/>
    <property type="match status" value="1"/>
</dbReference>
<dbReference type="InterPro" id="IPR017961">
    <property type="entry name" value="DNA_pol_Y-fam_little_finger"/>
</dbReference>
<keyword evidence="5 7" id="KW-0239">DNA-directed DNA polymerase</keyword>
<dbReference type="Gene3D" id="1.10.150.20">
    <property type="entry name" value="5' to 3' exonuclease, C-terminal subdomain"/>
    <property type="match status" value="1"/>
</dbReference>
<keyword evidence="4" id="KW-0235">DNA replication</keyword>
<evidence type="ECO:0000313" key="8">
    <source>
        <dbReference type="Proteomes" id="UP000050949"/>
    </source>
</evidence>
<dbReference type="RefSeq" id="WP_035441089.1">
    <property type="nucleotide sequence ID" value="NZ_AUEH01000052.1"/>
</dbReference>
<dbReference type="InterPro" id="IPR043128">
    <property type="entry name" value="Rev_trsase/Diguanyl_cyclase"/>
</dbReference>
<gene>
    <name evidence="7" type="ORF">FC91_GL002462</name>
</gene>
<evidence type="ECO:0000256" key="1">
    <source>
        <dbReference type="ARBA" id="ARBA00010945"/>
    </source>
</evidence>
<dbReference type="InterPro" id="IPR036775">
    <property type="entry name" value="DNA_pol_Y-fam_lit_finger_sf"/>
</dbReference>
<dbReference type="EMBL" id="AZFW01000047">
    <property type="protein sequence ID" value="KRM27546.1"/>
    <property type="molecule type" value="Genomic_DNA"/>
</dbReference>
<keyword evidence="5 7" id="KW-0808">Transferase</keyword>
<dbReference type="GO" id="GO:0003887">
    <property type="term" value="F:DNA-directed DNA polymerase activity"/>
    <property type="evidence" value="ECO:0007669"/>
    <property type="project" value="UniProtKB-KW"/>
</dbReference>
<dbReference type="InterPro" id="IPR043502">
    <property type="entry name" value="DNA/RNA_pol_sf"/>
</dbReference>
<dbReference type="InterPro" id="IPR050116">
    <property type="entry name" value="DNA_polymerase-Y"/>
</dbReference>
<dbReference type="Gene3D" id="3.30.70.270">
    <property type="match status" value="1"/>
</dbReference>
<dbReference type="CDD" id="cd01700">
    <property type="entry name" value="PolY_Pol_V_umuC"/>
    <property type="match status" value="1"/>
</dbReference>
<dbReference type="Pfam" id="PF00817">
    <property type="entry name" value="IMS"/>
    <property type="match status" value="1"/>
</dbReference>
<dbReference type="PATRIC" id="fig|1122147.4.peg.2543"/>
<dbReference type="GO" id="GO:0042276">
    <property type="term" value="P:error-prone translesion synthesis"/>
    <property type="evidence" value="ECO:0007669"/>
    <property type="project" value="TreeGrafter"/>
</dbReference>
<evidence type="ECO:0000256" key="3">
    <source>
        <dbReference type="ARBA" id="ARBA00022695"/>
    </source>
</evidence>